<dbReference type="InterPro" id="IPR027359">
    <property type="entry name" value="Volt_channel_dom_sf"/>
</dbReference>
<evidence type="ECO:0000256" key="1">
    <source>
        <dbReference type="ARBA" id="ARBA00004141"/>
    </source>
</evidence>
<feature type="transmembrane region" description="Helical" evidence="8">
    <location>
        <begin position="60"/>
        <end position="79"/>
    </location>
</feature>
<dbReference type="SUPFAM" id="SSF81324">
    <property type="entry name" value="Voltage-gated potassium channels"/>
    <property type="match status" value="1"/>
</dbReference>
<keyword evidence="7 10" id="KW-0407">Ion channel</keyword>
<evidence type="ECO:0000256" key="8">
    <source>
        <dbReference type="SAM" id="Phobius"/>
    </source>
</evidence>
<dbReference type="InterPro" id="IPR028325">
    <property type="entry name" value="VG_K_chnl"/>
</dbReference>
<dbReference type="InterPro" id="IPR013099">
    <property type="entry name" value="K_chnl_dom"/>
</dbReference>
<keyword evidence="5" id="KW-0406">Ion transport</keyword>
<organism evidence="10 11">
    <name type="scientific">[Clostridium] fimetarium</name>
    <dbReference type="NCBI Taxonomy" id="99656"/>
    <lineage>
        <taxon>Bacteria</taxon>
        <taxon>Bacillati</taxon>
        <taxon>Bacillota</taxon>
        <taxon>Clostridia</taxon>
        <taxon>Lachnospirales</taxon>
        <taxon>Lachnospiraceae</taxon>
    </lineage>
</organism>
<dbReference type="PANTHER" id="PTHR11537">
    <property type="entry name" value="VOLTAGE-GATED POTASSIUM CHANNEL"/>
    <property type="match status" value="1"/>
</dbReference>
<evidence type="ECO:0000313" key="10">
    <source>
        <dbReference type="EMBL" id="SEV96366.1"/>
    </source>
</evidence>
<keyword evidence="4 8" id="KW-1133">Transmembrane helix</keyword>
<proteinExistence type="predicted"/>
<dbReference type="Gene3D" id="1.10.287.70">
    <property type="match status" value="1"/>
</dbReference>
<evidence type="ECO:0000256" key="7">
    <source>
        <dbReference type="ARBA" id="ARBA00023303"/>
    </source>
</evidence>
<evidence type="ECO:0000256" key="3">
    <source>
        <dbReference type="ARBA" id="ARBA00022692"/>
    </source>
</evidence>
<dbReference type="PANTHER" id="PTHR11537:SF254">
    <property type="entry name" value="POTASSIUM VOLTAGE-GATED CHANNEL PROTEIN SHAB"/>
    <property type="match status" value="1"/>
</dbReference>
<dbReference type="AlphaFoldDB" id="A0A1I0N7H1"/>
<name>A0A1I0N7H1_9FIRM</name>
<feature type="transmembrane region" description="Helical" evidence="8">
    <location>
        <begin position="198"/>
        <end position="223"/>
    </location>
</feature>
<evidence type="ECO:0000313" key="11">
    <source>
        <dbReference type="Proteomes" id="UP000199701"/>
    </source>
</evidence>
<sequence>MGSKIITSDSELLEISTSKVLIKNHTMNTIYEVAMGLLAATAVAFAMIDITARLEGWQIIIDNMVYVIFIIDYFTRLLMSKEKKQFIKSNIFDLIAIIPFNSVFRIFRFAKLTRLTKLTKLFKLIAYAMRLFKKTKKFFDTNGFKYIILITMAFIAIGGGLIHYAEGLSFQDGIWWAFVTASTVGYGDISPETGLGRFIATILMLVGIGMIGSLTSTITSYFLNIKTKTVKNDIIHTIKGRIDDIGNLSDEEIDDICKVLKGLNK</sequence>
<dbReference type="GO" id="GO:0005249">
    <property type="term" value="F:voltage-gated potassium channel activity"/>
    <property type="evidence" value="ECO:0007669"/>
    <property type="project" value="InterPro"/>
</dbReference>
<keyword evidence="6 8" id="KW-0472">Membrane</keyword>
<keyword evidence="3 8" id="KW-0812">Transmembrane</keyword>
<dbReference type="GO" id="GO:0001508">
    <property type="term" value="P:action potential"/>
    <property type="evidence" value="ECO:0007669"/>
    <property type="project" value="TreeGrafter"/>
</dbReference>
<evidence type="ECO:0000256" key="2">
    <source>
        <dbReference type="ARBA" id="ARBA00022448"/>
    </source>
</evidence>
<feature type="domain" description="Potassium channel" evidence="9">
    <location>
        <begin position="152"/>
        <end position="222"/>
    </location>
</feature>
<feature type="transmembrane region" description="Helical" evidence="8">
    <location>
        <begin position="144"/>
        <end position="165"/>
    </location>
</feature>
<dbReference type="RefSeq" id="WP_092450914.1">
    <property type="nucleotide sequence ID" value="NZ_FOJI01000002.1"/>
</dbReference>
<evidence type="ECO:0000256" key="4">
    <source>
        <dbReference type="ARBA" id="ARBA00022989"/>
    </source>
</evidence>
<evidence type="ECO:0000256" key="6">
    <source>
        <dbReference type="ARBA" id="ARBA00023136"/>
    </source>
</evidence>
<accession>A0A1I0N7H1</accession>
<dbReference type="GO" id="GO:0008076">
    <property type="term" value="C:voltage-gated potassium channel complex"/>
    <property type="evidence" value="ECO:0007669"/>
    <property type="project" value="InterPro"/>
</dbReference>
<dbReference type="PRINTS" id="PR00169">
    <property type="entry name" value="KCHANNEL"/>
</dbReference>
<dbReference type="Pfam" id="PF07885">
    <property type="entry name" value="Ion_trans_2"/>
    <property type="match status" value="1"/>
</dbReference>
<evidence type="ECO:0000256" key="5">
    <source>
        <dbReference type="ARBA" id="ARBA00023065"/>
    </source>
</evidence>
<dbReference type="EMBL" id="FOJI01000002">
    <property type="protein sequence ID" value="SEV96366.1"/>
    <property type="molecule type" value="Genomic_DNA"/>
</dbReference>
<keyword evidence="2" id="KW-0813">Transport</keyword>
<dbReference type="OrthoDB" id="9810759at2"/>
<dbReference type="STRING" id="99656.SAMN05421659_102392"/>
<dbReference type="Proteomes" id="UP000199701">
    <property type="component" value="Unassembled WGS sequence"/>
</dbReference>
<comment type="subcellular location">
    <subcellularLocation>
        <location evidence="1">Membrane</location>
        <topology evidence="1">Multi-pass membrane protein</topology>
    </subcellularLocation>
</comment>
<dbReference type="Gene3D" id="1.20.120.350">
    <property type="entry name" value="Voltage-gated potassium channels. Chain C"/>
    <property type="match status" value="1"/>
</dbReference>
<evidence type="ECO:0000259" key="9">
    <source>
        <dbReference type="Pfam" id="PF07885"/>
    </source>
</evidence>
<feature type="transmembrane region" description="Helical" evidence="8">
    <location>
        <begin position="29"/>
        <end position="48"/>
    </location>
</feature>
<reference evidence="10 11" key="1">
    <citation type="submission" date="2016-10" db="EMBL/GenBank/DDBJ databases">
        <authorList>
            <person name="de Groot N.N."/>
        </authorList>
    </citation>
    <scope>NUCLEOTIDE SEQUENCE [LARGE SCALE GENOMIC DNA]</scope>
    <source>
        <strain evidence="10 11">DSM 9179</strain>
    </source>
</reference>
<keyword evidence="11" id="KW-1185">Reference proteome</keyword>
<gene>
    <name evidence="10" type="ORF">SAMN05421659_102392</name>
</gene>
<protein>
    <submittedName>
        <fullName evidence="10">Voltage-gated potassium channel</fullName>
    </submittedName>
</protein>